<name>A0A8T9SPI2_9BACT</name>
<gene>
    <name evidence="1" type="ORF">MUN82_13510</name>
</gene>
<dbReference type="Gene3D" id="3.40.630.30">
    <property type="match status" value="1"/>
</dbReference>
<dbReference type="EMBL" id="CP095053">
    <property type="protein sequence ID" value="UOR03962.1"/>
    <property type="molecule type" value="Genomic_DNA"/>
</dbReference>
<proteinExistence type="predicted"/>
<protein>
    <submittedName>
        <fullName evidence="1">Uncharacterized protein</fullName>
    </submittedName>
</protein>
<keyword evidence="2" id="KW-1185">Reference proteome</keyword>
<dbReference type="KEGG" id="haei:MUN82_13510"/>
<dbReference type="InterPro" id="IPR016181">
    <property type="entry name" value="Acyl_CoA_acyltransferase"/>
</dbReference>
<organism evidence="1 2">
    <name type="scientific">Hymenobacter aerilatus</name>
    <dbReference type="NCBI Taxonomy" id="2932251"/>
    <lineage>
        <taxon>Bacteria</taxon>
        <taxon>Pseudomonadati</taxon>
        <taxon>Bacteroidota</taxon>
        <taxon>Cytophagia</taxon>
        <taxon>Cytophagales</taxon>
        <taxon>Hymenobacteraceae</taxon>
        <taxon>Hymenobacter</taxon>
    </lineage>
</organism>
<dbReference type="AlphaFoldDB" id="A0A8T9SPI2"/>
<dbReference type="RefSeq" id="WP_245091219.1">
    <property type="nucleotide sequence ID" value="NZ_CP095053.1"/>
</dbReference>
<dbReference type="Proteomes" id="UP000829925">
    <property type="component" value="Chromosome"/>
</dbReference>
<evidence type="ECO:0000313" key="1">
    <source>
        <dbReference type="EMBL" id="UOR03962.1"/>
    </source>
</evidence>
<sequence>MGVDSALVDARAEKLLYYSPYNFLRNVSAITQQKLFGKGLAASFGENSQQKIFTVNGVQFLYSFLPWDSDFFGASIYKLFTVIYTANSTAQEVAIAVKAFLLYTKEINCAYLFIDIPIEDTLLIQALGIAGWRMVESRLNFYYDTISDFKYAQFPTRKAAPEEAELIGHISATARNEYDRFHADEWFGNTRADAFLHRYATAAVEGYCDTVLVPNEPDLVIDSFLAIDDAPIHAAKLGFRASRIVLTAVGPANRGWHLKLAAATIHRAREMQANYVLMTTQATNRAVFRTCEKLGFKLGSTSCILSYANNLISSVQ</sequence>
<dbReference type="SUPFAM" id="SSF55729">
    <property type="entry name" value="Acyl-CoA N-acyltransferases (Nat)"/>
    <property type="match status" value="1"/>
</dbReference>
<reference evidence="1 2" key="1">
    <citation type="submission" date="2022-04" db="EMBL/GenBank/DDBJ databases">
        <title>Hymenobacter sp. isolated from the air.</title>
        <authorList>
            <person name="Won M."/>
            <person name="Lee C.-M."/>
            <person name="Woen H.-Y."/>
            <person name="Kwon S.-W."/>
        </authorList>
    </citation>
    <scope>NUCLEOTIDE SEQUENCE [LARGE SCALE GENOMIC DNA]</scope>
    <source>
        <strain evidence="2">5413 J-13</strain>
    </source>
</reference>
<evidence type="ECO:0000313" key="2">
    <source>
        <dbReference type="Proteomes" id="UP000829925"/>
    </source>
</evidence>
<accession>A0A8T9SPI2</accession>